<protein>
    <submittedName>
        <fullName evidence="2">Uncharacterized protein</fullName>
    </submittedName>
</protein>
<evidence type="ECO:0000313" key="3">
    <source>
        <dbReference type="Proteomes" id="UP001153076"/>
    </source>
</evidence>
<evidence type="ECO:0000313" key="2">
    <source>
        <dbReference type="EMBL" id="KAJ8439745.1"/>
    </source>
</evidence>
<feature type="compositionally biased region" description="Low complexity" evidence="1">
    <location>
        <begin position="266"/>
        <end position="275"/>
    </location>
</feature>
<dbReference type="Proteomes" id="UP001153076">
    <property type="component" value="Unassembled WGS sequence"/>
</dbReference>
<dbReference type="OrthoDB" id="413520at2759"/>
<dbReference type="AlphaFoldDB" id="A0A9Q1KA69"/>
<dbReference type="SUPFAM" id="SSF53335">
    <property type="entry name" value="S-adenosyl-L-methionine-dependent methyltransferases"/>
    <property type="match status" value="1"/>
</dbReference>
<sequence length="397" mass="43324">MSTPPHLSLSDDDEIDPFAALLLQDDAVHPNYSDVIPACIPAGDPNFRRHHVSSLNADIVIRQLPSEGLAFQLWPAATTLLSLLDDRHLEFRRQGRRIRILELGSGTGLVGIAAAAILGADVTVTDLAPVIGNLEFNVAANSEVIAGGGGGVSVAELSWGNVDQMEKVGREYDLILGSDVVYHNHLYEPLMETLRYFLVGGERKEEEGEGMVFVMAHLKRWKKETAFFKKANKFFEVVVIHRDPPSDGARVGVIVYRFAGKKRPPLGSGSRLSLGSGSGSGSGSRMGSSELKETGVERAHTITRNLDNGFPLAVELIFNLIPKVHGGPISNRMNPVTSGKGRMHANKEVILISTKIQIYLKESEVDVALRSSRILMKLRLIDSITVGKSQFRDMKLS</sequence>
<dbReference type="PANTHER" id="PTHR14614:SF132">
    <property type="entry name" value="PROTEIN-LYSINE METHYLTRANSFERASE C42C1.13"/>
    <property type="match status" value="1"/>
</dbReference>
<accession>A0A9Q1KA69</accession>
<organism evidence="2 3">
    <name type="scientific">Carnegiea gigantea</name>
    <dbReference type="NCBI Taxonomy" id="171969"/>
    <lineage>
        <taxon>Eukaryota</taxon>
        <taxon>Viridiplantae</taxon>
        <taxon>Streptophyta</taxon>
        <taxon>Embryophyta</taxon>
        <taxon>Tracheophyta</taxon>
        <taxon>Spermatophyta</taxon>
        <taxon>Magnoliopsida</taxon>
        <taxon>eudicotyledons</taxon>
        <taxon>Gunneridae</taxon>
        <taxon>Pentapetalae</taxon>
        <taxon>Caryophyllales</taxon>
        <taxon>Cactineae</taxon>
        <taxon>Cactaceae</taxon>
        <taxon>Cactoideae</taxon>
        <taxon>Echinocereeae</taxon>
        <taxon>Carnegiea</taxon>
    </lineage>
</organism>
<dbReference type="Gene3D" id="3.40.50.150">
    <property type="entry name" value="Vaccinia Virus protein VP39"/>
    <property type="match status" value="1"/>
</dbReference>
<evidence type="ECO:0000256" key="1">
    <source>
        <dbReference type="SAM" id="MobiDB-lite"/>
    </source>
</evidence>
<gene>
    <name evidence="2" type="ORF">Cgig2_009569</name>
</gene>
<feature type="region of interest" description="Disordered" evidence="1">
    <location>
        <begin position="266"/>
        <end position="295"/>
    </location>
</feature>
<dbReference type="EMBL" id="JAKOGI010000208">
    <property type="protein sequence ID" value="KAJ8439745.1"/>
    <property type="molecule type" value="Genomic_DNA"/>
</dbReference>
<comment type="caution">
    <text evidence="2">The sequence shown here is derived from an EMBL/GenBank/DDBJ whole genome shotgun (WGS) entry which is preliminary data.</text>
</comment>
<dbReference type="PANTHER" id="PTHR14614">
    <property type="entry name" value="HEPATOCELLULAR CARCINOMA-ASSOCIATED ANTIGEN"/>
    <property type="match status" value="1"/>
</dbReference>
<dbReference type="InterPro" id="IPR029063">
    <property type="entry name" value="SAM-dependent_MTases_sf"/>
</dbReference>
<dbReference type="Pfam" id="PF10294">
    <property type="entry name" value="Methyltransf_16"/>
    <property type="match status" value="1"/>
</dbReference>
<dbReference type="InterPro" id="IPR019410">
    <property type="entry name" value="Methyltransf_16"/>
</dbReference>
<keyword evidence="3" id="KW-1185">Reference proteome</keyword>
<proteinExistence type="predicted"/>
<reference evidence="2" key="1">
    <citation type="submission" date="2022-04" db="EMBL/GenBank/DDBJ databases">
        <title>Carnegiea gigantea Genome sequencing and assembly v2.</title>
        <authorList>
            <person name="Copetti D."/>
            <person name="Sanderson M.J."/>
            <person name="Burquez A."/>
            <person name="Wojciechowski M.F."/>
        </authorList>
    </citation>
    <scope>NUCLEOTIDE SEQUENCE</scope>
    <source>
        <strain evidence="2">SGP5-SGP5p</strain>
        <tissue evidence="2">Aerial part</tissue>
    </source>
</reference>
<name>A0A9Q1KA69_9CARY</name>